<evidence type="ECO:0000256" key="2">
    <source>
        <dbReference type="ARBA" id="ARBA00007524"/>
    </source>
</evidence>
<comment type="subcellular location">
    <subcellularLocation>
        <location evidence="1">Membrane</location>
        <topology evidence="1">Multi-pass membrane protein</topology>
    </subcellularLocation>
</comment>
<sequence>MANRSSGRRNPRRATWPPWAITCIPLLLNAAAIYIFGSSRKFESLPKPDWFPPLWVIYLGSIGSSLVMGLAAAMVWAGGGFVGGGAAVHLYVCEVSLSLVWPPLVVRIGAGLVGWVYSCVHFVTVLGCYWAFGRRSPKARKLVGPCLGWAGFVTVCTFKLVRDSEVSTFWELVDLFVGFLVG</sequence>
<keyword evidence="5 6" id="KW-0472">Membrane</keyword>
<evidence type="ECO:0000256" key="4">
    <source>
        <dbReference type="ARBA" id="ARBA00022989"/>
    </source>
</evidence>
<evidence type="ECO:0000256" key="5">
    <source>
        <dbReference type="ARBA" id="ARBA00023136"/>
    </source>
</evidence>
<evidence type="ECO:0000256" key="3">
    <source>
        <dbReference type="ARBA" id="ARBA00022692"/>
    </source>
</evidence>
<dbReference type="CDD" id="cd15904">
    <property type="entry name" value="TSPO_MBR"/>
    <property type="match status" value="1"/>
</dbReference>
<evidence type="ECO:0000313" key="8">
    <source>
        <dbReference type="Proteomes" id="UP001154282"/>
    </source>
</evidence>
<reference evidence="7" key="1">
    <citation type="submission" date="2022-08" db="EMBL/GenBank/DDBJ databases">
        <authorList>
            <person name="Gutierrez-Valencia J."/>
        </authorList>
    </citation>
    <scope>NUCLEOTIDE SEQUENCE</scope>
</reference>
<dbReference type="Pfam" id="PF03073">
    <property type="entry name" value="TspO_MBR"/>
    <property type="match status" value="1"/>
</dbReference>
<dbReference type="PANTHER" id="PTHR10057:SF6">
    <property type="entry name" value="TRANSLOCATOR PROTEIN HOMOLOG"/>
    <property type="match status" value="1"/>
</dbReference>
<dbReference type="InterPro" id="IPR038330">
    <property type="entry name" value="TspO/MBR-related_sf"/>
</dbReference>
<dbReference type="AlphaFoldDB" id="A0AAV0P8T3"/>
<keyword evidence="8" id="KW-1185">Reference proteome</keyword>
<evidence type="ECO:0000256" key="1">
    <source>
        <dbReference type="ARBA" id="ARBA00004141"/>
    </source>
</evidence>
<dbReference type="PANTHER" id="PTHR10057">
    <property type="entry name" value="PERIPHERAL-TYPE BENZODIAZEPINE RECEPTOR"/>
    <property type="match status" value="1"/>
</dbReference>
<gene>
    <name evidence="7" type="ORF">LITE_LOCUS37169</name>
</gene>
<evidence type="ECO:0000313" key="7">
    <source>
        <dbReference type="EMBL" id="CAI0466761.1"/>
    </source>
</evidence>
<dbReference type="FunFam" id="1.20.1260.100:FF:000001">
    <property type="entry name" value="translocator protein 2"/>
    <property type="match status" value="1"/>
</dbReference>
<dbReference type="EMBL" id="CAMGYJ010000008">
    <property type="protein sequence ID" value="CAI0466761.1"/>
    <property type="molecule type" value="Genomic_DNA"/>
</dbReference>
<proteinExistence type="inferred from homology"/>
<dbReference type="GO" id="GO:0016020">
    <property type="term" value="C:membrane"/>
    <property type="evidence" value="ECO:0007669"/>
    <property type="project" value="UniProtKB-SubCell"/>
</dbReference>
<dbReference type="InterPro" id="IPR004307">
    <property type="entry name" value="TspO_MBR"/>
</dbReference>
<comment type="caution">
    <text evidence="7">The sequence shown here is derived from an EMBL/GenBank/DDBJ whole genome shotgun (WGS) entry which is preliminary data.</text>
</comment>
<comment type="similarity">
    <text evidence="2">Belongs to the TspO/BZRP family.</text>
</comment>
<evidence type="ECO:0000256" key="6">
    <source>
        <dbReference type="SAM" id="Phobius"/>
    </source>
</evidence>
<feature type="transmembrane region" description="Helical" evidence="6">
    <location>
        <begin position="56"/>
        <end position="76"/>
    </location>
</feature>
<keyword evidence="3 6" id="KW-0812">Transmembrane</keyword>
<dbReference type="Proteomes" id="UP001154282">
    <property type="component" value="Unassembled WGS sequence"/>
</dbReference>
<name>A0AAV0P8T3_9ROSI</name>
<protein>
    <submittedName>
        <fullName evidence="7">Uncharacterized protein</fullName>
    </submittedName>
</protein>
<feature type="transmembrane region" description="Helical" evidence="6">
    <location>
        <begin position="16"/>
        <end position="36"/>
    </location>
</feature>
<organism evidence="7 8">
    <name type="scientific">Linum tenue</name>
    <dbReference type="NCBI Taxonomy" id="586396"/>
    <lineage>
        <taxon>Eukaryota</taxon>
        <taxon>Viridiplantae</taxon>
        <taxon>Streptophyta</taxon>
        <taxon>Embryophyta</taxon>
        <taxon>Tracheophyta</taxon>
        <taxon>Spermatophyta</taxon>
        <taxon>Magnoliopsida</taxon>
        <taxon>eudicotyledons</taxon>
        <taxon>Gunneridae</taxon>
        <taxon>Pentapetalae</taxon>
        <taxon>rosids</taxon>
        <taxon>fabids</taxon>
        <taxon>Malpighiales</taxon>
        <taxon>Linaceae</taxon>
        <taxon>Linum</taxon>
    </lineage>
</organism>
<feature type="transmembrane region" description="Helical" evidence="6">
    <location>
        <begin position="88"/>
        <end position="106"/>
    </location>
</feature>
<accession>A0AAV0P8T3</accession>
<dbReference type="Gene3D" id="1.20.1260.100">
    <property type="entry name" value="TspO/MBR protein"/>
    <property type="match status" value="1"/>
</dbReference>
<keyword evidence="4 6" id="KW-1133">Transmembrane helix</keyword>
<feature type="transmembrane region" description="Helical" evidence="6">
    <location>
        <begin position="112"/>
        <end position="132"/>
    </location>
</feature>